<keyword evidence="2" id="KW-1185">Reference proteome</keyword>
<organism evidence="1 2">
    <name type="scientific">Hypothenemus hampei</name>
    <name type="common">Coffee berry borer</name>
    <dbReference type="NCBI Taxonomy" id="57062"/>
    <lineage>
        <taxon>Eukaryota</taxon>
        <taxon>Metazoa</taxon>
        <taxon>Ecdysozoa</taxon>
        <taxon>Arthropoda</taxon>
        <taxon>Hexapoda</taxon>
        <taxon>Insecta</taxon>
        <taxon>Pterygota</taxon>
        <taxon>Neoptera</taxon>
        <taxon>Endopterygota</taxon>
        <taxon>Coleoptera</taxon>
        <taxon>Polyphaga</taxon>
        <taxon>Cucujiformia</taxon>
        <taxon>Curculionidae</taxon>
        <taxon>Scolytinae</taxon>
        <taxon>Hypothenemus</taxon>
    </lineage>
</organism>
<sequence length="102" mass="11623">MVCVLVQGRSFDFDLVRDVGIELPANEKISKRDVVATLEHEDPEILPLFYSPPESNGEVKINKEREKRFLVFDTNFPVDNILGSSNGLLVNLTYKKIIIEVF</sequence>
<reference evidence="1 2" key="1">
    <citation type="submission" date="2024-05" db="EMBL/GenBank/DDBJ databases">
        <title>Genetic variation in Jamaican populations of the coffee berry borer (Hypothenemus hampei).</title>
        <authorList>
            <person name="Errbii M."/>
            <person name="Myrie A."/>
        </authorList>
    </citation>
    <scope>NUCLEOTIDE SEQUENCE [LARGE SCALE GENOMIC DNA]</scope>
    <source>
        <strain evidence="1">JA-Hopewell-2020-01-JO</strain>
        <tissue evidence="1">Whole body</tissue>
    </source>
</reference>
<dbReference type="AlphaFoldDB" id="A0ABD1F5D9"/>
<dbReference type="Proteomes" id="UP001566132">
    <property type="component" value="Unassembled WGS sequence"/>
</dbReference>
<accession>A0ABD1F5D9</accession>
<dbReference type="EMBL" id="JBDJPC010000002">
    <property type="protein sequence ID" value="KAL1512817.1"/>
    <property type="molecule type" value="Genomic_DNA"/>
</dbReference>
<evidence type="ECO:0000313" key="2">
    <source>
        <dbReference type="Proteomes" id="UP001566132"/>
    </source>
</evidence>
<proteinExistence type="predicted"/>
<evidence type="ECO:0000313" key="1">
    <source>
        <dbReference type="EMBL" id="KAL1512817.1"/>
    </source>
</evidence>
<gene>
    <name evidence="1" type="ORF">ABEB36_002340</name>
</gene>
<name>A0ABD1F5D9_HYPHA</name>
<comment type="caution">
    <text evidence="1">The sequence shown here is derived from an EMBL/GenBank/DDBJ whole genome shotgun (WGS) entry which is preliminary data.</text>
</comment>
<protein>
    <submittedName>
        <fullName evidence="1">Uncharacterized protein</fullName>
    </submittedName>
</protein>